<evidence type="ECO:0000313" key="6">
    <source>
        <dbReference type="Proteomes" id="UP000580839"/>
    </source>
</evidence>
<dbReference type="GO" id="GO:0045892">
    <property type="term" value="P:negative regulation of DNA-templated transcription"/>
    <property type="evidence" value="ECO:0007669"/>
    <property type="project" value="InterPro"/>
</dbReference>
<evidence type="ECO:0000256" key="4">
    <source>
        <dbReference type="ARBA" id="ARBA00023163"/>
    </source>
</evidence>
<comment type="similarity">
    <text evidence="1">Belongs to the BlaI transcriptional regulatory family.</text>
</comment>
<dbReference type="GO" id="GO:0003677">
    <property type="term" value="F:DNA binding"/>
    <property type="evidence" value="ECO:0007669"/>
    <property type="project" value="UniProtKB-KW"/>
</dbReference>
<dbReference type="InterPro" id="IPR036388">
    <property type="entry name" value="WH-like_DNA-bd_sf"/>
</dbReference>
<accession>A0A849SU44</accession>
<dbReference type="EMBL" id="JABFRW010000208">
    <property type="protein sequence ID" value="NOT35645.1"/>
    <property type="molecule type" value="Genomic_DNA"/>
</dbReference>
<protein>
    <submittedName>
        <fullName evidence="5">MarR family transcriptional regulator</fullName>
    </submittedName>
</protein>
<evidence type="ECO:0000256" key="1">
    <source>
        <dbReference type="ARBA" id="ARBA00011046"/>
    </source>
</evidence>
<evidence type="ECO:0000256" key="3">
    <source>
        <dbReference type="ARBA" id="ARBA00023125"/>
    </source>
</evidence>
<dbReference type="Gene3D" id="1.10.10.10">
    <property type="entry name" value="Winged helix-like DNA-binding domain superfamily/Winged helix DNA-binding domain"/>
    <property type="match status" value="1"/>
</dbReference>
<gene>
    <name evidence="5" type="ORF">HOP12_16000</name>
</gene>
<name>A0A849SU44_UNCEI</name>
<keyword evidence="2" id="KW-0805">Transcription regulation</keyword>
<keyword evidence="3" id="KW-0238">DNA-binding</keyword>
<evidence type="ECO:0000313" key="5">
    <source>
        <dbReference type="EMBL" id="NOT35645.1"/>
    </source>
</evidence>
<comment type="caution">
    <text evidence="5">The sequence shown here is derived from an EMBL/GenBank/DDBJ whole genome shotgun (WGS) entry which is preliminary data.</text>
</comment>
<reference evidence="5 6" key="1">
    <citation type="submission" date="2020-04" db="EMBL/GenBank/DDBJ databases">
        <title>Metagenomic profiling of ammonia- and methane-oxidizing microorganisms in a Dutch drinking water treatment plant.</title>
        <authorList>
            <person name="Poghosyan L."/>
            <person name="Leucker S."/>
        </authorList>
    </citation>
    <scope>NUCLEOTIDE SEQUENCE [LARGE SCALE GENOMIC DNA]</scope>
    <source>
        <strain evidence="5">S-RSF-IL-03</strain>
    </source>
</reference>
<dbReference type="AlphaFoldDB" id="A0A849SU44"/>
<dbReference type="InterPro" id="IPR036390">
    <property type="entry name" value="WH_DNA-bd_sf"/>
</dbReference>
<dbReference type="Pfam" id="PF03965">
    <property type="entry name" value="Penicillinase_R"/>
    <property type="match status" value="1"/>
</dbReference>
<dbReference type="InterPro" id="IPR005650">
    <property type="entry name" value="BlaI_family"/>
</dbReference>
<dbReference type="Proteomes" id="UP000580839">
    <property type="component" value="Unassembled WGS sequence"/>
</dbReference>
<proteinExistence type="inferred from homology"/>
<keyword evidence="4" id="KW-0804">Transcription</keyword>
<organism evidence="5 6">
    <name type="scientific">Eiseniibacteriota bacterium</name>
    <dbReference type="NCBI Taxonomy" id="2212470"/>
    <lineage>
        <taxon>Bacteria</taxon>
        <taxon>Candidatus Eiseniibacteriota</taxon>
    </lineage>
</organism>
<sequence length="129" mass="14381">MKAKLPTASQELQFLRFVARHGPLTVGRMTEELGAELGLSRSTVLTVLERLRSKGHVRRRRKDGVFVYASSLPLDRLMHAAVGQFVERSLGGSVLPFAAWLSERVAVTEEELAELRHIVARLKSSKETS</sequence>
<dbReference type="SUPFAM" id="SSF46785">
    <property type="entry name" value="Winged helix' DNA-binding domain"/>
    <property type="match status" value="1"/>
</dbReference>
<evidence type="ECO:0000256" key="2">
    <source>
        <dbReference type="ARBA" id="ARBA00023015"/>
    </source>
</evidence>